<dbReference type="AlphaFoldDB" id="A0A2W2GVX0"/>
<protein>
    <submittedName>
        <fullName evidence="2">Uncharacterized protein</fullName>
    </submittedName>
</protein>
<dbReference type="RefSeq" id="WP_111166369.1">
    <property type="nucleotide sequence ID" value="NZ_POUA01000037.1"/>
</dbReference>
<accession>A0A2W2GVX0</accession>
<keyword evidence="1" id="KW-0472">Membrane</keyword>
<name>A0A2W2GVX0_9ACTN</name>
<proteinExistence type="predicted"/>
<organism evidence="2 3">
    <name type="scientific">Spongiactinospora gelatinilytica</name>
    <dbReference type="NCBI Taxonomy" id="2666298"/>
    <lineage>
        <taxon>Bacteria</taxon>
        <taxon>Bacillati</taxon>
        <taxon>Actinomycetota</taxon>
        <taxon>Actinomycetes</taxon>
        <taxon>Streptosporangiales</taxon>
        <taxon>Streptosporangiaceae</taxon>
        <taxon>Spongiactinospora</taxon>
    </lineage>
</organism>
<keyword evidence="1" id="KW-0812">Transmembrane</keyword>
<reference evidence="2 3" key="1">
    <citation type="submission" date="2018-01" db="EMBL/GenBank/DDBJ databases">
        <title>Draft genome sequence of Sphaerisporangium sp. 7K107.</title>
        <authorList>
            <person name="Sahin N."/>
            <person name="Saygin H."/>
            <person name="Ay H."/>
        </authorList>
    </citation>
    <scope>NUCLEOTIDE SEQUENCE [LARGE SCALE GENOMIC DNA]</scope>
    <source>
        <strain evidence="2 3">7K107</strain>
    </source>
</reference>
<dbReference type="EMBL" id="POUA01000037">
    <property type="protein sequence ID" value="PZG52082.1"/>
    <property type="molecule type" value="Genomic_DNA"/>
</dbReference>
<feature type="transmembrane region" description="Helical" evidence="1">
    <location>
        <begin position="25"/>
        <end position="50"/>
    </location>
</feature>
<evidence type="ECO:0000313" key="2">
    <source>
        <dbReference type="EMBL" id="PZG52082.1"/>
    </source>
</evidence>
<keyword evidence="3" id="KW-1185">Reference proteome</keyword>
<evidence type="ECO:0000313" key="3">
    <source>
        <dbReference type="Proteomes" id="UP000248544"/>
    </source>
</evidence>
<keyword evidence="1" id="KW-1133">Transmembrane helix</keyword>
<sequence>MALVVCFPVIMLALGVDHNWRQLVYVWPALVVLPAASALMAAAVIVMRLASIRRRRRPRIGSSG</sequence>
<comment type="caution">
    <text evidence="2">The sequence shown here is derived from an EMBL/GenBank/DDBJ whole genome shotgun (WGS) entry which is preliminary data.</text>
</comment>
<gene>
    <name evidence="2" type="ORF">C1I98_07610</name>
</gene>
<dbReference type="Proteomes" id="UP000248544">
    <property type="component" value="Unassembled WGS sequence"/>
</dbReference>
<evidence type="ECO:0000256" key="1">
    <source>
        <dbReference type="SAM" id="Phobius"/>
    </source>
</evidence>